<keyword evidence="2" id="KW-0496">Mitochondrion</keyword>
<keyword evidence="3" id="KW-0143">Chaperone</keyword>
<dbReference type="EMBL" id="JBDFQZ010000001">
    <property type="protein sequence ID" value="KAK9757276.1"/>
    <property type="molecule type" value="Genomic_DNA"/>
</dbReference>
<evidence type="ECO:0000313" key="6">
    <source>
        <dbReference type="EMBL" id="KAK9757276.1"/>
    </source>
</evidence>
<name>A0AAW1N7W3_SAPOF</name>
<protein>
    <recommendedName>
        <fullName evidence="5">Complex 1 LYR protein domain-containing protein</fullName>
    </recommendedName>
</protein>
<keyword evidence="7" id="KW-1185">Reference proteome</keyword>
<evidence type="ECO:0000256" key="4">
    <source>
        <dbReference type="ARBA" id="ARBA00025715"/>
    </source>
</evidence>
<comment type="similarity">
    <text evidence="4">Belongs to the complex I LYR family. SDHAF1 subfamily.</text>
</comment>
<sequence length="94" mass="10927">MGGTNGQKLSGLQKQVLSMYREFLRAARSKSPEDRRKMELIVSEEFHRNAKEVDRKNFIYIEYLLRRAKKQLDQLKSSDTISLSFMKPSGSEAK</sequence>
<dbReference type="PANTHER" id="PTHR13675:SF1">
    <property type="entry name" value="SUCCINATE DEHYDROGENASE ASSEMBLY FACTOR 1, MITOCHONDRIAL"/>
    <property type="match status" value="1"/>
</dbReference>
<dbReference type="CDD" id="cd20268">
    <property type="entry name" value="Complex1_LYR_SDHAF1_LYRM8"/>
    <property type="match status" value="1"/>
</dbReference>
<dbReference type="InterPro" id="IPR008011">
    <property type="entry name" value="Complex1_LYR_dom"/>
</dbReference>
<organism evidence="6 7">
    <name type="scientific">Saponaria officinalis</name>
    <name type="common">Common soapwort</name>
    <name type="synonym">Lychnis saponaria</name>
    <dbReference type="NCBI Taxonomy" id="3572"/>
    <lineage>
        <taxon>Eukaryota</taxon>
        <taxon>Viridiplantae</taxon>
        <taxon>Streptophyta</taxon>
        <taxon>Embryophyta</taxon>
        <taxon>Tracheophyta</taxon>
        <taxon>Spermatophyta</taxon>
        <taxon>Magnoliopsida</taxon>
        <taxon>eudicotyledons</taxon>
        <taxon>Gunneridae</taxon>
        <taxon>Pentapetalae</taxon>
        <taxon>Caryophyllales</taxon>
        <taxon>Caryophyllaceae</taxon>
        <taxon>Caryophylleae</taxon>
        <taxon>Saponaria</taxon>
    </lineage>
</organism>
<dbReference type="Pfam" id="PF05347">
    <property type="entry name" value="Complex1_LYR"/>
    <property type="match status" value="1"/>
</dbReference>
<dbReference type="GO" id="GO:0034553">
    <property type="term" value="P:mitochondrial respiratory chain complex II assembly"/>
    <property type="evidence" value="ECO:0007669"/>
    <property type="project" value="InterPro"/>
</dbReference>
<dbReference type="GO" id="GO:0005759">
    <property type="term" value="C:mitochondrial matrix"/>
    <property type="evidence" value="ECO:0007669"/>
    <property type="project" value="UniProtKB-SubCell"/>
</dbReference>
<feature type="domain" description="Complex 1 LYR protein" evidence="5">
    <location>
        <begin position="14"/>
        <end position="74"/>
    </location>
</feature>
<accession>A0AAW1N7W3</accession>
<evidence type="ECO:0000256" key="3">
    <source>
        <dbReference type="ARBA" id="ARBA00023186"/>
    </source>
</evidence>
<evidence type="ECO:0000313" key="7">
    <source>
        <dbReference type="Proteomes" id="UP001443914"/>
    </source>
</evidence>
<dbReference type="InterPro" id="IPR045295">
    <property type="entry name" value="Complex1_LYR_SDHAF1_LYRM8"/>
</dbReference>
<comment type="subcellular location">
    <subcellularLocation>
        <location evidence="1">Mitochondrion matrix</location>
    </subcellularLocation>
</comment>
<evidence type="ECO:0000256" key="2">
    <source>
        <dbReference type="ARBA" id="ARBA00023128"/>
    </source>
</evidence>
<dbReference type="AlphaFoldDB" id="A0AAW1N7W3"/>
<reference evidence="6" key="1">
    <citation type="submission" date="2024-03" db="EMBL/GenBank/DDBJ databases">
        <title>WGS assembly of Saponaria officinalis var. Norfolk2.</title>
        <authorList>
            <person name="Jenkins J."/>
            <person name="Shu S."/>
            <person name="Grimwood J."/>
            <person name="Barry K."/>
            <person name="Goodstein D."/>
            <person name="Schmutz J."/>
            <person name="Leebens-Mack J."/>
            <person name="Osbourn A."/>
        </authorList>
    </citation>
    <scope>NUCLEOTIDE SEQUENCE [LARGE SCALE GENOMIC DNA]</scope>
    <source>
        <strain evidence="6">JIC</strain>
    </source>
</reference>
<dbReference type="PANTHER" id="PTHR13675">
    <property type="entry name" value="LYR MOTIF-CONTAINING PROTEIN 2"/>
    <property type="match status" value="1"/>
</dbReference>
<evidence type="ECO:0000259" key="5">
    <source>
        <dbReference type="Pfam" id="PF05347"/>
    </source>
</evidence>
<comment type="caution">
    <text evidence="6">The sequence shown here is derived from an EMBL/GenBank/DDBJ whole genome shotgun (WGS) entry which is preliminary data.</text>
</comment>
<gene>
    <name evidence="6" type="ORF">RND81_01G153400</name>
</gene>
<evidence type="ECO:0000256" key="1">
    <source>
        <dbReference type="ARBA" id="ARBA00004305"/>
    </source>
</evidence>
<dbReference type="Proteomes" id="UP001443914">
    <property type="component" value="Unassembled WGS sequence"/>
</dbReference>
<proteinExistence type="inferred from homology"/>